<feature type="domain" description="Tyr recombinase" evidence="2">
    <location>
        <begin position="32"/>
        <end position="114"/>
    </location>
</feature>
<evidence type="ECO:0000259" key="2">
    <source>
        <dbReference type="PROSITE" id="PS51898"/>
    </source>
</evidence>
<proteinExistence type="predicted"/>
<dbReference type="Gene3D" id="1.10.443.10">
    <property type="entry name" value="Intergrase catalytic core"/>
    <property type="match status" value="1"/>
</dbReference>
<protein>
    <submittedName>
        <fullName evidence="3">Phage integrase family protein</fullName>
    </submittedName>
</protein>
<dbReference type="InterPro" id="IPR002104">
    <property type="entry name" value="Integrase_catalytic"/>
</dbReference>
<dbReference type="PROSITE" id="PS51898">
    <property type="entry name" value="TYR_RECOMBINASE"/>
    <property type="match status" value="1"/>
</dbReference>
<dbReference type="Pfam" id="PF00589">
    <property type="entry name" value="Phage_integrase"/>
    <property type="match status" value="1"/>
</dbReference>
<dbReference type="SUPFAM" id="SSF56349">
    <property type="entry name" value="DNA breaking-rejoining enzymes"/>
    <property type="match status" value="1"/>
</dbReference>
<evidence type="ECO:0000256" key="1">
    <source>
        <dbReference type="ARBA" id="ARBA00023172"/>
    </source>
</evidence>
<dbReference type="RefSeq" id="WP_218126213.1">
    <property type="nucleotide sequence ID" value="NZ_FNEN01000009.1"/>
</dbReference>
<sequence length="114" mass="13086">MSIKRAVGLKKIQSNFCEEVVIRTPREKSEKVKVRFIDYEQITTFLSAAKKDNLLYHAFFCHLIQTGMRKGEAGALQWQQVDLSEQRINIVQTLDYAPETDADLFGDPQSYKSA</sequence>
<dbReference type="GO" id="GO:0015074">
    <property type="term" value="P:DNA integration"/>
    <property type="evidence" value="ECO:0007669"/>
    <property type="project" value="InterPro"/>
</dbReference>
<name>A0A1G8PTR2_9BACI</name>
<dbReference type="GO" id="GO:0003677">
    <property type="term" value="F:DNA binding"/>
    <property type="evidence" value="ECO:0007669"/>
    <property type="project" value="InterPro"/>
</dbReference>
<keyword evidence="4" id="KW-1185">Reference proteome</keyword>
<dbReference type="InterPro" id="IPR011010">
    <property type="entry name" value="DNA_brk_join_enz"/>
</dbReference>
<dbReference type="Proteomes" id="UP000198853">
    <property type="component" value="Unassembled WGS sequence"/>
</dbReference>
<dbReference type="EMBL" id="FNEN01000009">
    <property type="protein sequence ID" value="SDI95812.1"/>
    <property type="molecule type" value="Genomic_DNA"/>
</dbReference>
<gene>
    <name evidence="3" type="ORF">SAMN04488123_109105</name>
</gene>
<organism evidence="3 4">
    <name type="scientific">Natribacillus halophilus</name>
    <dbReference type="NCBI Taxonomy" id="549003"/>
    <lineage>
        <taxon>Bacteria</taxon>
        <taxon>Bacillati</taxon>
        <taxon>Bacillota</taxon>
        <taxon>Bacilli</taxon>
        <taxon>Bacillales</taxon>
        <taxon>Bacillaceae</taxon>
        <taxon>Natribacillus</taxon>
    </lineage>
</organism>
<evidence type="ECO:0000313" key="4">
    <source>
        <dbReference type="Proteomes" id="UP000198853"/>
    </source>
</evidence>
<evidence type="ECO:0000313" key="3">
    <source>
        <dbReference type="EMBL" id="SDI95812.1"/>
    </source>
</evidence>
<dbReference type="InterPro" id="IPR013762">
    <property type="entry name" value="Integrase-like_cat_sf"/>
</dbReference>
<dbReference type="GO" id="GO:0006310">
    <property type="term" value="P:DNA recombination"/>
    <property type="evidence" value="ECO:0007669"/>
    <property type="project" value="UniProtKB-KW"/>
</dbReference>
<reference evidence="3 4" key="1">
    <citation type="submission" date="2016-10" db="EMBL/GenBank/DDBJ databases">
        <authorList>
            <person name="de Groot N.N."/>
        </authorList>
    </citation>
    <scope>NUCLEOTIDE SEQUENCE [LARGE SCALE GENOMIC DNA]</scope>
    <source>
        <strain evidence="3 4">DSM 21771</strain>
    </source>
</reference>
<dbReference type="AlphaFoldDB" id="A0A1G8PTR2"/>
<keyword evidence="1" id="KW-0233">DNA recombination</keyword>
<accession>A0A1G8PTR2</accession>